<protein>
    <submittedName>
        <fullName evidence="1">Uncharacterized protein</fullName>
    </submittedName>
</protein>
<gene>
    <name evidence="1" type="ORF">BK049_04895</name>
</gene>
<dbReference type="Proteomes" id="UP000177709">
    <property type="component" value="Chromosome"/>
</dbReference>
<reference evidence="1 2" key="1">
    <citation type="submission" date="2016-10" db="EMBL/GenBank/DDBJ databases">
        <title>Whole genome sequence of hyper active fibrinolysis bacterium Bacillus pumilus strain VV3 isolated from fermented rice.</title>
        <authorList>
            <person name="Mariadas V.A."/>
            <person name="Vijayaraghavan P."/>
            <person name="Dhandapani V."/>
        </authorList>
    </citation>
    <scope>NUCLEOTIDE SEQUENCE [LARGE SCALE GENOMIC DNA]</scope>
    <source>
        <strain evidence="1 2">VV3</strain>
    </source>
</reference>
<dbReference type="AlphaFoldDB" id="A0AAC9IGD7"/>
<proteinExistence type="predicted"/>
<accession>A0AAC9IGD7</accession>
<sequence>MKRIDVVKVGTPPLYGKDIRSNNLYPNKGMIMFVYHETGVVPRKKKSFVSKVNIGDERLFYILFSRRNR</sequence>
<evidence type="ECO:0000313" key="1">
    <source>
        <dbReference type="EMBL" id="AOZ88097.1"/>
    </source>
</evidence>
<organism evidence="1 2">
    <name type="scientific">Bacillus xiamenensis</name>
    <dbReference type="NCBI Taxonomy" id="1178537"/>
    <lineage>
        <taxon>Bacteria</taxon>
        <taxon>Bacillati</taxon>
        <taxon>Bacillota</taxon>
        <taxon>Bacilli</taxon>
        <taxon>Bacillales</taxon>
        <taxon>Bacillaceae</taxon>
        <taxon>Bacillus</taxon>
    </lineage>
</organism>
<dbReference type="KEGG" id="bxi:BK049_04895"/>
<dbReference type="EMBL" id="CP017786">
    <property type="protein sequence ID" value="AOZ88097.1"/>
    <property type="molecule type" value="Genomic_DNA"/>
</dbReference>
<name>A0AAC9IGD7_9BACI</name>
<evidence type="ECO:0000313" key="2">
    <source>
        <dbReference type="Proteomes" id="UP000177709"/>
    </source>
</evidence>